<organism evidence="2 3">
    <name type="scientific">Ruthenibacterium lactatiformans</name>
    <dbReference type="NCBI Taxonomy" id="1550024"/>
    <lineage>
        <taxon>Bacteria</taxon>
        <taxon>Bacillati</taxon>
        <taxon>Bacillota</taxon>
        <taxon>Clostridia</taxon>
        <taxon>Eubacteriales</taxon>
        <taxon>Oscillospiraceae</taxon>
        <taxon>Ruthenibacterium</taxon>
    </lineage>
</organism>
<dbReference type="PANTHER" id="PTHR43190">
    <property type="entry name" value="N-ACETYL-D-GLUCOSAMINE KINASE"/>
    <property type="match status" value="1"/>
</dbReference>
<dbReference type="Gene3D" id="3.30.420.40">
    <property type="match status" value="2"/>
</dbReference>
<reference evidence="2" key="1">
    <citation type="submission" date="2015-02" db="EMBL/GenBank/DDBJ databases">
        <title>A novel member of the family Ruminococcaceae isolated from human feces.</title>
        <authorList>
            <person name="Shkoporov A.N."/>
            <person name="Chaplin A.V."/>
            <person name="Motuzova O.V."/>
            <person name="Kafarskaia L.I."/>
            <person name="Khokhlova E.V."/>
            <person name="Efimov B.A."/>
        </authorList>
    </citation>
    <scope>NUCLEOTIDE SEQUENCE [LARGE SCALE GENOMIC DNA]</scope>
    <source>
        <strain evidence="2">585-1</strain>
    </source>
</reference>
<dbReference type="PANTHER" id="PTHR43190:SF3">
    <property type="entry name" value="N-ACETYL-D-GLUCOSAMINE KINASE"/>
    <property type="match status" value="1"/>
</dbReference>
<feature type="domain" description="ATPase BadF/BadG/BcrA/BcrD type" evidence="1">
    <location>
        <begin position="5"/>
        <end position="299"/>
    </location>
</feature>
<dbReference type="SUPFAM" id="SSF53067">
    <property type="entry name" value="Actin-like ATPase domain"/>
    <property type="match status" value="2"/>
</dbReference>
<evidence type="ECO:0000259" key="1">
    <source>
        <dbReference type="Pfam" id="PF01869"/>
    </source>
</evidence>
<evidence type="ECO:0000313" key="3">
    <source>
        <dbReference type="Proteomes" id="UP000032483"/>
    </source>
</evidence>
<dbReference type="Pfam" id="PF01869">
    <property type="entry name" value="BcrAD_BadFG"/>
    <property type="match status" value="1"/>
</dbReference>
<dbReference type="AlphaFoldDB" id="A0A0D8J0N7"/>
<dbReference type="InterPro" id="IPR043129">
    <property type="entry name" value="ATPase_NBD"/>
</dbReference>
<accession>A0A0D8J0N7</accession>
<dbReference type="EMBL" id="JXXK01000006">
    <property type="protein sequence ID" value="KJF40535.1"/>
    <property type="molecule type" value="Genomic_DNA"/>
</dbReference>
<dbReference type="InterPro" id="IPR002731">
    <property type="entry name" value="ATPase_BadF"/>
</dbReference>
<gene>
    <name evidence="2" type="ORF">TQ39_06475</name>
</gene>
<dbReference type="RefSeq" id="WP_009324734.1">
    <property type="nucleotide sequence ID" value="NZ_CAUBPW010000001.1"/>
</dbReference>
<comment type="caution">
    <text evidence="2">The sequence shown here is derived from an EMBL/GenBank/DDBJ whole genome shotgun (WGS) entry which is preliminary data.</text>
</comment>
<proteinExistence type="predicted"/>
<keyword evidence="3" id="KW-1185">Reference proteome</keyword>
<keyword evidence="2" id="KW-0808">Transferase</keyword>
<evidence type="ECO:0000313" key="2">
    <source>
        <dbReference type="EMBL" id="KJF40535.1"/>
    </source>
</evidence>
<dbReference type="InterPro" id="IPR052519">
    <property type="entry name" value="Euk-type_GlcNAc_Kinase"/>
</dbReference>
<protein>
    <submittedName>
        <fullName evidence="2">N-acetylglucosamine kinase</fullName>
    </submittedName>
</protein>
<keyword evidence="2" id="KW-0418">Kinase</keyword>
<dbReference type="Proteomes" id="UP000032483">
    <property type="component" value="Unassembled WGS sequence"/>
</dbReference>
<dbReference type="GO" id="GO:0016301">
    <property type="term" value="F:kinase activity"/>
    <property type="evidence" value="ECO:0007669"/>
    <property type="project" value="UniProtKB-KW"/>
</dbReference>
<dbReference type="GeneID" id="42856260"/>
<sequence>MKYILGIDSGGTKYLVRACTPEGGVVAEYVGPPAPHYRLEREEVIKRVNANIDACLAKFGGSRKECVYLVCGTTGLDTDRDQQAVDDIYKGLSGFVCPVLCVNDAQVAQFAVTGGVGAVVIAGTGSIAFGCNEKGQTARCGGWPPCIFGDEGSGSWISMRALNHLSLLMDGRARPSILSRMLNEVLHLERKEDLIGVCIDIEHMCWKNPGLARVVDQAAEQGDPYAVEILKEAARHTFSLGDAVVQQLHFAERPVFRVGAWGSAIVKSKLHFQFFQELFTEKYDNVEVLIAREDAAMGACRIAQARLKDAE</sequence>
<name>A0A0D8J0N7_9FIRM</name>